<name>A0ABW4QWU9_9BACT</name>
<keyword evidence="3" id="KW-1185">Reference proteome</keyword>
<dbReference type="EMBL" id="JBHUFD010000005">
    <property type="protein sequence ID" value="MFD1873864.1"/>
    <property type="molecule type" value="Genomic_DNA"/>
</dbReference>
<dbReference type="Proteomes" id="UP001597197">
    <property type="component" value="Unassembled WGS sequence"/>
</dbReference>
<protein>
    <submittedName>
        <fullName evidence="2">Uncharacterized protein</fullName>
    </submittedName>
</protein>
<evidence type="ECO:0000313" key="3">
    <source>
        <dbReference type="Proteomes" id="UP001597197"/>
    </source>
</evidence>
<comment type="caution">
    <text evidence="2">The sequence shown here is derived from an EMBL/GenBank/DDBJ whole genome shotgun (WGS) entry which is preliminary data.</text>
</comment>
<organism evidence="2 3">
    <name type="scientific">Hymenobacter bucti</name>
    <dbReference type="NCBI Taxonomy" id="1844114"/>
    <lineage>
        <taxon>Bacteria</taxon>
        <taxon>Pseudomonadati</taxon>
        <taxon>Bacteroidota</taxon>
        <taxon>Cytophagia</taxon>
        <taxon>Cytophagales</taxon>
        <taxon>Hymenobacteraceae</taxon>
        <taxon>Hymenobacter</taxon>
    </lineage>
</organism>
<feature type="transmembrane region" description="Helical" evidence="1">
    <location>
        <begin position="124"/>
        <end position="146"/>
    </location>
</feature>
<keyword evidence="1" id="KW-0472">Membrane</keyword>
<evidence type="ECO:0000313" key="2">
    <source>
        <dbReference type="EMBL" id="MFD1873864.1"/>
    </source>
</evidence>
<evidence type="ECO:0000256" key="1">
    <source>
        <dbReference type="SAM" id="Phobius"/>
    </source>
</evidence>
<keyword evidence="1" id="KW-1133">Transmembrane helix</keyword>
<reference evidence="3" key="1">
    <citation type="journal article" date="2019" name="Int. J. Syst. Evol. Microbiol.">
        <title>The Global Catalogue of Microorganisms (GCM) 10K type strain sequencing project: providing services to taxonomists for standard genome sequencing and annotation.</title>
        <authorList>
            <consortium name="The Broad Institute Genomics Platform"/>
            <consortium name="The Broad Institute Genome Sequencing Center for Infectious Disease"/>
            <person name="Wu L."/>
            <person name="Ma J."/>
        </authorList>
    </citation>
    <scope>NUCLEOTIDE SEQUENCE [LARGE SCALE GENOMIC DNA]</scope>
    <source>
        <strain evidence="3">CGMCC 1.15795</strain>
    </source>
</reference>
<keyword evidence="1" id="KW-0812">Transmembrane</keyword>
<sequence>MRKPLWLAPALLLASCRSEQLVFQTPPATSVPVAATAPRVLADTTLTATVAAARPSETAATAAPLAAPASHSLVPLPAEPRPPRKAQLRLPALSNVFITKPLAKQLAHRLRQRRSTEGTAESGLGGIGLFVIGVVLALLAGLGALVNVIFSVGFFTGVGCAAAGLVVLFLLYSLFSGGKKKK</sequence>
<dbReference type="RefSeq" id="WP_382315128.1">
    <property type="nucleotide sequence ID" value="NZ_JBHUFD010000005.1"/>
</dbReference>
<dbReference type="PROSITE" id="PS51257">
    <property type="entry name" value="PROKAR_LIPOPROTEIN"/>
    <property type="match status" value="1"/>
</dbReference>
<accession>A0ABW4QWU9</accession>
<gene>
    <name evidence="2" type="ORF">ACFSDX_15570</name>
</gene>
<proteinExistence type="predicted"/>
<feature type="transmembrane region" description="Helical" evidence="1">
    <location>
        <begin position="152"/>
        <end position="175"/>
    </location>
</feature>